<keyword evidence="2" id="KW-1185">Reference proteome</keyword>
<accession>A0A1I6YL63</accession>
<organism evidence="1 2">
    <name type="scientific">Algoriphagus locisalis</name>
    <dbReference type="NCBI Taxonomy" id="305507"/>
    <lineage>
        <taxon>Bacteria</taxon>
        <taxon>Pseudomonadati</taxon>
        <taxon>Bacteroidota</taxon>
        <taxon>Cytophagia</taxon>
        <taxon>Cytophagales</taxon>
        <taxon>Cyclobacteriaceae</taxon>
        <taxon>Algoriphagus</taxon>
    </lineage>
</organism>
<dbReference type="EMBL" id="FPBF01000001">
    <property type="protein sequence ID" value="SFT51210.1"/>
    <property type="molecule type" value="Genomic_DNA"/>
</dbReference>
<dbReference type="OrthoDB" id="9801392at2"/>
<dbReference type="Proteomes" id="UP000199673">
    <property type="component" value="Unassembled WGS sequence"/>
</dbReference>
<proteinExistence type="predicted"/>
<protein>
    <submittedName>
        <fullName evidence="1">Uncharacterized protein</fullName>
    </submittedName>
</protein>
<evidence type="ECO:0000313" key="2">
    <source>
        <dbReference type="Proteomes" id="UP000199673"/>
    </source>
</evidence>
<evidence type="ECO:0000313" key="1">
    <source>
        <dbReference type="EMBL" id="SFT51210.1"/>
    </source>
</evidence>
<sequence>MINELIEIESFNPFECQYPNRKLITRETLILIKNLRVAGQKVRILPDDDQPLEILYKKGISEMFSDVLILYLFGKAADVAVNVVSSQIDKLLESGKNVKKENIIINIDRSTNNFNYYGEKVLKNTEKKLLEERLQFKKEFEKCFKVISPFKKYPTPIFLNHNPKIVGWCLIYEDEKGLGTEGIVTDKKVKRRIRQGRLKGFSITGIAKITQCSICNSKFTECNHIPGKVYDNKKCVNKIIDADFVEASIVKEPVNPQCLINLEV</sequence>
<reference evidence="2" key="1">
    <citation type="submission" date="2016-10" db="EMBL/GenBank/DDBJ databases">
        <authorList>
            <person name="Varghese N."/>
            <person name="Submissions S."/>
        </authorList>
    </citation>
    <scope>NUCLEOTIDE SEQUENCE [LARGE SCALE GENOMIC DNA]</scope>
    <source>
        <strain evidence="2">DSM 23445</strain>
    </source>
</reference>
<dbReference type="AlphaFoldDB" id="A0A1I6YL63"/>
<gene>
    <name evidence="1" type="ORF">SAMN04489724_1080</name>
</gene>
<dbReference type="RefSeq" id="WP_091691625.1">
    <property type="nucleotide sequence ID" value="NZ_FPBF01000001.1"/>
</dbReference>
<name>A0A1I6YL63_9BACT</name>